<keyword evidence="3" id="KW-0574">Periplasm</keyword>
<evidence type="ECO:0000256" key="5">
    <source>
        <dbReference type="ARBA" id="ARBA00023186"/>
    </source>
</evidence>
<dbReference type="InterPro" id="IPR046357">
    <property type="entry name" value="PPIase_dom_sf"/>
</dbReference>
<dbReference type="GO" id="GO:0003755">
    <property type="term" value="F:peptidyl-prolyl cis-trans isomerase activity"/>
    <property type="evidence" value="ECO:0007669"/>
    <property type="project" value="UniProtKB-KW"/>
</dbReference>
<dbReference type="PROSITE" id="PS50198">
    <property type="entry name" value="PPIC_PPIASE_2"/>
    <property type="match status" value="1"/>
</dbReference>
<evidence type="ECO:0000259" key="11">
    <source>
        <dbReference type="PROSITE" id="PS50198"/>
    </source>
</evidence>
<keyword evidence="13" id="KW-1185">Reference proteome</keyword>
<evidence type="ECO:0000256" key="7">
    <source>
        <dbReference type="ARBA" id="ARBA00030642"/>
    </source>
</evidence>
<sequence length="424" mass="47404">MMTKKTRAISSFLLLATMALSSLAILNTARAQSLKIVAVVNDEIISYYDLESRIRMTIQSSQMQDTPATRQRLAREVLKVMIDESLKRQAGEEKNIQVREKEIDEQISYIEKNNGMTPGSLMKFFQASRIDPETLKSQIRAQIIWNKLIGRTMRRRVNVGEEEIDEQLAVLESKSELIQKRVFEIYLSMDTPDDESQVKEEIERIRNQLAAGANFTEIARNFSQAQTAALGGDKGWVLPSELPDELQQAVANLKAGEVSRPIETLTGMYLLKVTGERRLGGEEKDASIELAQISLPLNQDQGARDTILAQLNGLRDKIDSCDASPAAAKTLEGASSSRTGMVKVSNLAGNIQKVVADLEIGQTSEPVALSKAAMIFTLCRKQEAKSNLPSRRDIREQLTQARLELLARQYLRDLRHSAFIDVRL</sequence>
<feature type="domain" description="PpiC" evidence="11">
    <location>
        <begin position="179"/>
        <end position="275"/>
    </location>
</feature>
<feature type="signal peptide" evidence="10">
    <location>
        <begin position="1"/>
        <end position="24"/>
    </location>
</feature>
<dbReference type="Pfam" id="PF00639">
    <property type="entry name" value="Rotamase"/>
    <property type="match status" value="1"/>
</dbReference>
<keyword evidence="6 9" id="KW-0413">Isomerase</keyword>
<evidence type="ECO:0000313" key="12">
    <source>
        <dbReference type="EMBL" id="RED53518.1"/>
    </source>
</evidence>
<accession>A0A3D9HVJ7</accession>
<name>A0A3D9HVJ7_9PROT</name>
<evidence type="ECO:0000256" key="3">
    <source>
        <dbReference type="ARBA" id="ARBA00022764"/>
    </source>
</evidence>
<evidence type="ECO:0000256" key="1">
    <source>
        <dbReference type="ARBA" id="ARBA00018370"/>
    </source>
</evidence>
<dbReference type="InterPro" id="IPR015391">
    <property type="entry name" value="SurA_N"/>
</dbReference>
<keyword evidence="5" id="KW-0143">Chaperone</keyword>
<evidence type="ECO:0000256" key="10">
    <source>
        <dbReference type="SAM" id="SignalP"/>
    </source>
</evidence>
<dbReference type="Gene3D" id="3.10.50.40">
    <property type="match status" value="1"/>
</dbReference>
<evidence type="ECO:0000256" key="4">
    <source>
        <dbReference type="ARBA" id="ARBA00023110"/>
    </source>
</evidence>
<organism evidence="12 13">
    <name type="scientific">Aestuariispira insulae</name>
    <dbReference type="NCBI Taxonomy" id="1461337"/>
    <lineage>
        <taxon>Bacteria</taxon>
        <taxon>Pseudomonadati</taxon>
        <taxon>Pseudomonadota</taxon>
        <taxon>Alphaproteobacteria</taxon>
        <taxon>Rhodospirillales</taxon>
        <taxon>Kiloniellaceae</taxon>
        <taxon>Aestuariispira</taxon>
    </lineage>
</organism>
<dbReference type="InterPro" id="IPR050280">
    <property type="entry name" value="OMP_Chaperone_SurA"/>
</dbReference>
<reference evidence="12 13" key="1">
    <citation type="submission" date="2018-07" db="EMBL/GenBank/DDBJ databases">
        <title>Genomic Encyclopedia of Type Strains, Phase III (KMG-III): the genomes of soil and plant-associated and newly described type strains.</title>
        <authorList>
            <person name="Whitman W."/>
        </authorList>
    </citation>
    <scope>NUCLEOTIDE SEQUENCE [LARGE SCALE GENOMIC DNA]</scope>
    <source>
        <strain evidence="12 13">CECT 8488</strain>
    </source>
</reference>
<dbReference type="InterPro" id="IPR000297">
    <property type="entry name" value="PPIase_PpiC"/>
</dbReference>
<dbReference type="OrthoDB" id="9791746at2"/>
<evidence type="ECO:0000313" key="13">
    <source>
        <dbReference type="Proteomes" id="UP000256845"/>
    </source>
</evidence>
<dbReference type="Proteomes" id="UP000256845">
    <property type="component" value="Unassembled WGS sequence"/>
</dbReference>
<proteinExistence type="predicted"/>
<evidence type="ECO:0000256" key="9">
    <source>
        <dbReference type="PROSITE-ProRule" id="PRU00278"/>
    </source>
</evidence>
<keyword evidence="4 9" id="KW-0697">Rotamase</keyword>
<dbReference type="InterPro" id="IPR027304">
    <property type="entry name" value="Trigger_fact/SurA_dom_sf"/>
</dbReference>
<dbReference type="Gene3D" id="1.10.4030.10">
    <property type="entry name" value="Porin chaperone SurA, peptide-binding domain"/>
    <property type="match status" value="1"/>
</dbReference>
<dbReference type="SUPFAM" id="SSF109998">
    <property type="entry name" value="Triger factor/SurA peptide-binding domain-like"/>
    <property type="match status" value="1"/>
</dbReference>
<evidence type="ECO:0000256" key="8">
    <source>
        <dbReference type="ARBA" id="ARBA00031484"/>
    </source>
</evidence>
<dbReference type="PANTHER" id="PTHR47637:SF1">
    <property type="entry name" value="CHAPERONE SURA"/>
    <property type="match status" value="1"/>
</dbReference>
<dbReference type="PANTHER" id="PTHR47637">
    <property type="entry name" value="CHAPERONE SURA"/>
    <property type="match status" value="1"/>
</dbReference>
<gene>
    <name evidence="12" type="ORF">DFP90_101309</name>
</gene>
<keyword evidence="2 10" id="KW-0732">Signal</keyword>
<feature type="chain" id="PRO_5017748583" description="Parvulin-like PPIase" evidence="10">
    <location>
        <begin position="25"/>
        <end position="424"/>
    </location>
</feature>
<dbReference type="SUPFAM" id="SSF54534">
    <property type="entry name" value="FKBP-like"/>
    <property type="match status" value="2"/>
</dbReference>
<dbReference type="Pfam" id="PF09312">
    <property type="entry name" value="SurA_N"/>
    <property type="match status" value="1"/>
</dbReference>
<protein>
    <recommendedName>
        <fullName evidence="1">Parvulin-like PPIase</fullName>
    </recommendedName>
    <alternativeName>
        <fullName evidence="7">Peptidyl-prolyl cis-trans isomerase plp</fullName>
    </alternativeName>
    <alternativeName>
        <fullName evidence="8">Rotamase plp</fullName>
    </alternativeName>
</protein>
<dbReference type="AlphaFoldDB" id="A0A3D9HVJ7"/>
<dbReference type="EMBL" id="QRDW01000001">
    <property type="protein sequence ID" value="RED53518.1"/>
    <property type="molecule type" value="Genomic_DNA"/>
</dbReference>
<comment type="caution">
    <text evidence="12">The sequence shown here is derived from an EMBL/GenBank/DDBJ whole genome shotgun (WGS) entry which is preliminary data.</text>
</comment>
<evidence type="ECO:0000256" key="6">
    <source>
        <dbReference type="ARBA" id="ARBA00023235"/>
    </source>
</evidence>
<evidence type="ECO:0000256" key="2">
    <source>
        <dbReference type="ARBA" id="ARBA00022729"/>
    </source>
</evidence>